<organism evidence="2 3">
    <name type="scientific">Polypedilum vanderplanki</name>
    <name type="common">Sleeping chironomid midge</name>
    <dbReference type="NCBI Taxonomy" id="319348"/>
    <lineage>
        <taxon>Eukaryota</taxon>
        <taxon>Metazoa</taxon>
        <taxon>Ecdysozoa</taxon>
        <taxon>Arthropoda</taxon>
        <taxon>Hexapoda</taxon>
        <taxon>Insecta</taxon>
        <taxon>Pterygota</taxon>
        <taxon>Neoptera</taxon>
        <taxon>Endopterygota</taxon>
        <taxon>Diptera</taxon>
        <taxon>Nematocera</taxon>
        <taxon>Chironomoidea</taxon>
        <taxon>Chironomidae</taxon>
        <taxon>Chironominae</taxon>
        <taxon>Polypedilum</taxon>
        <taxon>Polypedilum</taxon>
    </lineage>
</organism>
<gene>
    <name evidence="2" type="ORF">PVAND_014065</name>
</gene>
<protein>
    <submittedName>
        <fullName evidence="2">Uncharacterized protein</fullName>
    </submittedName>
</protein>
<feature type="compositionally biased region" description="Basic and acidic residues" evidence="1">
    <location>
        <begin position="145"/>
        <end position="156"/>
    </location>
</feature>
<sequence>MDPFMSSCNYSSGNCTNRIINLTEIINQYHNDDSCELPDLYKKYGDLFDNDSDPTQKMGEEQSEYNIQVKYICENINIIANADHQQSGQANQCTIKQHKKQQPPDNKYKEMCIQPSIYLTPVPTPSPYANPSSPESSRKRTGGRPTKDIIKAEKEFKKKSKNMSKSEKKKESNNISCLKHRRRKSQKLKDLLEEEIKLFKRNKQLIKRHHRLESNIVMVKEIYKNNLKTPEDQAAFEIIMINLKSL</sequence>
<evidence type="ECO:0000313" key="3">
    <source>
        <dbReference type="Proteomes" id="UP001107558"/>
    </source>
</evidence>
<evidence type="ECO:0000313" key="2">
    <source>
        <dbReference type="EMBL" id="KAG5684855.1"/>
    </source>
</evidence>
<reference evidence="2" key="1">
    <citation type="submission" date="2021-03" db="EMBL/GenBank/DDBJ databases">
        <title>Chromosome level genome of the anhydrobiotic midge Polypedilum vanderplanki.</title>
        <authorList>
            <person name="Yoshida Y."/>
            <person name="Kikawada T."/>
            <person name="Gusev O."/>
        </authorList>
    </citation>
    <scope>NUCLEOTIDE SEQUENCE</scope>
    <source>
        <strain evidence="2">NIAS01</strain>
        <tissue evidence="2">Whole body or cell culture</tissue>
    </source>
</reference>
<feature type="region of interest" description="Disordered" evidence="1">
    <location>
        <begin position="122"/>
        <end position="184"/>
    </location>
</feature>
<evidence type="ECO:0000256" key="1">
    <source>
        <dbReference type="SAM" id="MobiDB-lite"/>
    </source>
</evidence>
<dbReference type="EMBL" id="JADBJN010000001">
    <property type="protein sequence ID" value="KAG5684855.1"/>
    <property type="molecule type" value="Genomic_DNA"/>
</dbReference>
<proteinExistence type="predicted"/>
<keyword evidence="3" id="KW-1185">Reference proteome</keyword>
<dbReference type="Proteomes" id="UP001107558">
    <property type="component" value="Chromosome 1"/>
</dbReference>
<comment type="caution">
    <text evidence="2">The sequence shown here is derived from an EMBL/GenBank/DDBJ whole genome shotgun (WGS) entry which is preliminary data.</text>
</comment>
<accession>A0A9J6CSL2</accession>
<dbReference type="AlphaFoldDB" id="A0A9J6CSL2"/>
<name>A0A9J6CSL2_POLVA</name>